<feature type="domain" description="Fibronectin type-II" evidence="7">
    <location>
        <begin position="566"/>
        <end position="618"/>
    </location>
</feature>
<feature type="compositionally biased region" description="Gly residues" evidence="6">
    <location>
        <begin position="777"/>
        <end position="791"/>
    </location>
</feature>
<keyword evidence="5" id="KW-1015">Disulfide bond</keyword>
<comment type="subcellular location">
    <subcellularLocation>
        <location evidence="1">Secreted</location>
    </subcellularLocation>
</comment>
<evidence type="ECO:0000256" key="1">
    <source>
        <dbReference type="ARBA" id="ARBA00004613"/>
    </source>
</evidence>
<evidence type="ECO:0000256" key="4">
    <source>
        <dbReference type="ARBA" id="ARBA00022737"/>
    </source>
</evidence>
<dbReference type="InterPro" id="IPR051666">
    <property type="entry name" value="SP_Capacitation_Regulator"/>
</dbReference>
<dbReference type="Proteomes" id="UP001189429">
    <property type="component" value="Unassembled WGS sequence"/>
</dbReference>
<dbReference type="SMART" id="SM00059">
    <property type="entry name" value="FN2"/>
    <property type="match status" value="2"/>
</dbReference>
<dbReference type="EMBL" id="CAUYUJ010005136">
    <property type="protein sequence ID" value="CAK0812424.1"/>
    <property type="molecule type" value="Genomic_DNA"/>
</dbReference>
<evidence type="ECO:0000256" key="5">
    <source>
        <dbReference type="ARBA" id="ARBA00023157"/>
    </source>
</evidence>
<keyword evidence="9" id="KW-1185">Reference proteome</keyword>
<name>A0ABN9R3U7_9DINO</name>
<dbReference type="PANTHER" id="PTHR22918:SF1">
    <property type="entry name" value="FIBRONECTIN TYPE-II DOMAIN-CONTAINING PROTEIN"/>
    <property type="match status" value="1"/>
</dbReference>
<dbReference type="SUPFAM" id="SSF57440">
    <property type="entry name" value="Kringle-like"/>
    <property type="match status" value="2"/>
</dbReference>
<feature type="compositionally biased region" description="Low complexity" evidence="6">
    <location>
        <begin position="708"/>
        <end position="723"/>
    </location>
</feature>
<gene>
    <name evidence="8" type="ORF">PCOR1329_LOCUS16713</name>
</gene>
<dbReference type="SUPFAM" id="SSF55394">
    <property type="entry name" value="Bactericidal permeability-increasing protein, BPI"/>
    <property type="match status" value="1"/>
</dbReference>
<dbReference type="Gene3D" id="2.10.10.10">
    <property type="entry name" value="Fibronectin, type II, collagen-binding"/>
    <property type="match status" value="2"/>
</dbReference>
<dbReference type="Gene3D" id="3.15.10.10">
    <property type="entry name" value="Bactericidal permeability-increasing protein, domain 1"/>
    <property type="match status" value="1"/>
</dbReference>
<dbReference type="InterPro" id="IPR025197">
    <property type="entry name" value="DUF4116"/>
</dbReference>
<dbReference type="InterPro" id="IPR036943">
    <property type="entry name" value="FN_type2_sf"/>
</dbReference>
<feature type="region of interest" description="Disordered" evidence="6">
    <location>
        <begin position="708"/>
        <end position="728"/>
    </location>
</feature>
<feature type="domain" description="Fibronectin type-II" evidence="7">
    <location>
        <begin position="472"/>
        <end position="519"/>
    </location>
</feature>
<evidence type="ECO:0000256" key="3">
    <source>
        <dbReference type="ARBA" id="ARBA00022525"/>
    </source>
</evidence>
<dbReference type="InterPro" id="IPR000562">
    <property type="entry name" value="FN_type2_dom"/>
</dbReference>
<reference evidence="8" key="1">
    <citation type="submission" date="2023-10" db="EMBL/GenBank/DDBJ databases">
        <authorList>
            <person name="Chen Y."/>
            <person name="Shah S."/>
            <person name="Dougan E. K."/>
            <person name="Thang M."/>
            <person name="Chan C."/>
        </authorList>
    </citation>
    <scope>NUCLEOTIDE SEQUENCE [LARGE SCALE GENOMIC DNA]</scope>
</reference>
<evidence type="ECO:0000313" key="9">
    <source>
        <dbReference type="Proteomes" id="UP001189429"/>
    </source>
</evidence>
<keyword evidence="4" id="KW-0677">Repeat</keyword>
<sequence>MAAPAGASLDEVVLDPNAPAAAGSKSEPAAVAASGRCCCRRPRCLCVGACCGCCCVVPLVVIGAIAASVADEYCGLGPLQSMLRRAPLTEEEIHNGSSGDSVCSRSQFLGARPSSCAARAWISQEFIDHLADEAQDIVNQEFATMANEMINSAGYEEVDGSASGVQWAISDASVDHVSVGHVSFAFAAGRGLVMTMEQLRMTASFSFDGKHSNGISDSGRIALALNSGTSASGIIDVSVTEGGKPLLTLQPGALSVNIDTDVTFDGSWIGSILQVFTDPVKPCADESLEAAVTTLAHDFVAVTLARSFLLGLPLPELPPYVGGHGEPQDCWAFDYSLCAIDTFSNHMGVHVRAALVDVADPALIYHSSPQALPQVQEERVGTSMTSLAMSEWVVASSTWLMWKRGILSLDMDLAEQLPALHDSLRSVFPETRLRLKLDVGEEPTFVFQDQAVSFEARDVRLQIVNDAVCQSFDGIPCVFPFEYGGSTYSGCTAANWITPWCATAVSGSGSMSDWGHCSTTCVGSLVDLGTDAGLRIEPKIENQTFGVSLANFYVGYLSVDSSCNTLFSEPCVFPFTYNFQTYTECTTAGTGWPGYSWCATEVDWLGVVSSGRWGVCSPVCSGFRALIMDPINQQVDALLSQSMGPSVPLNRELPGLPQLLNTSLSVDAASFMVWTDVHLRLENPGDLMTKYLDRPKLDKFCKKLGYAARGPGRPGGPQAAPGRAAERSGDREMAWLAVREDPEAFVHADKSLRGDKGLAMEALRRNLGPRAAVRPGGAPGRPRGGAGRGGALRGGAALLGAVAGLRRRPRGCQAGGHVAAVGLRGAARQPRARAGGGAAERPRAAVRLRGAAGGRGAGAGGCEVRHRRVRLRGPGAEACAGGLHGAHVVGGGGPPREAQDRAGGGALEADPLPLRGARELALPTAPRVHCLSLLFLAPPLSRGSVQAFAACPCLSEGLRREEKVRCQRSPWARGLPRIVCGTWWVHLRALRSAPAMDLAVPHPVRFGLVFARPRYDLFGRGVFCRHRHPGARSVPCPGIINA</sequence>
<dbReference type="PANTHER" id="PTHR22918">
    <property type="entry name" value="SEMINAL PLASMA PROTEIN"/>
    <property type="match status" value="1"/>
</dbReference>
<comment type="similarity">
    <text evidence="2">Belongs to the seminal plasma protein family.</text>
</comment>
<comment type="caution">
    <text evidence="8">The sequence shown here is derived from an EMBL/GenBank/DDBJ whole genome shotgun (WGS) entry which is preliminary data.</text>
</comment>
<keyword evidence="3" id="KW-0964">Secreted</keyword>
<proteinExistence type="inferred from homology"/>
<organism evidence="8 9">
    <name type="scientific">Prorocentrum cordatum</name>
    <dbReference type="NCBI Taxonomy" id="2364126"/>
    <lineage>
        <taxon>Eukaryota</taxon>
        <taxon>Sar</taxon>
        <taxon>Alveolata</taxon>
        <taxon>Dinophyceae</taxon>
        <taxon>Prorocentrales</taxon>
        <taxon>Prorocentraceae</taxon>
        <taxon>Prorocentrum</taxon>
    </lineage>
</organism>
<accession>A0ABN9R3U7</accession>
<protein>
    <recommendedName>
        <fullName evidence="7">Fibronectin type-II domain-containing protein</fullName>
    </recommendedName>
</protein>
<evidence type="ECO:0000256" key="2">
    <source>
        <dbReference type="ARBA" id="ARBA00010011"/>
    </source>
</evidence>
<evidence type="ECO:0000259" key="7">
    <source>
        <dbReference type="PROSITE" id="PS51092"/>
    </source>
</evidence>
<evidence type="ECO:0000256" key="6">
    <source>
        <dbReference type="SAM" id="MobiDB-lite"/>
    </source>
</evidence>
<evidence type="ECO:0000313" key="8">
    <source>
        <dbReference type="EMBL" id="CAK0812424.1"/>
    </source>
</evidence>
<dbReference type="InterPro" id="IPR017943">
    <property type="entry name" value="Bactericidal_perm-incr_a/b_dom"/>
</dbReference>
<dbReference type="InterPro" id="IPR013806">
    <property type="entry name" value="Kringle-like"/>
</dbReference>
<dbReference type="Pfam" id="PF13475">
    <property type="entry name" value="DUF4116"/>
    <property type="match status" value="1"/>
</dbReference>
<dbReference type="Gene3D" id="3.15.20.10">
    <property type="entry name" value="Bactericidal permeability-increasing protein, domain 2"/>
    <property type="match status" value="1"/>
</dbReference>
<dbReference type="PROSITE" id="PS51092">
    <property type="entry name" value="FN2_2"/>
    <property type="match status" value="2"/>
</dbReference>
<feature type="region of interest" description="Disordered" evidence="6">
    <location>
        <begin position="770"/>
        <end position="791"/>
    </location>
</feature>
<dbReference type="Pfam" id="PF00040">
    <property type="entry name" value="fn2"/>
    <property type="match status" value="2"/>
</dbReference>
<dbReference type="CDD" id="cd00062">
    <property type="entry name" value="FN2"/>
    <property type="match status" value="1"/>
</dbReference>